<reference evidence="3 4" key="1">
    <citation type="submission" date="2014-06" db="EMBL/GenBank/DDBJ databases">
        <title>Evolutionary Origins and Diversification of the Mycorrhizal Mutualists.</title>
        <authorList>
            <consortium name="DOE Joint Genome Institute"/>
            <consortium name="Mycorrhizal Genomics Consortium"/>
            <person name="Kohler A."/>
            <person name="Kuo A."/>
            <person name="Nagy L.G."/>
            <person name="Floudas D."/>
            <person name="Copeland A."/>
            <person name="Barry K.W."/>
            <person name="Cichocki N."/>
            <person name="Veneault-Fourrey C."/>
            <person name="LaButti K."/>
            <person name="Lindquist E.A."/>
            <person name="Lipzen A."/>
            <person name="Lundell T."/>
            <person name="Morin E."/>
            <person name="Murat C."/>
            <person name="Riley R."/>
            <person name="Ohm R."/>
            <person name="Sun H."/>
            <person name="Tunlid A."/>
            <person name="Henrissat B."/>
            <person name="Grigoriev I.V."/>
            <person name="Hibbett D.S."/>
            <person name="Martin F."/>
        </authorList>
    </citation>
    <scope>NUCLEOTIDE SEQUENCE [LARGE SCALE GENOMIC DNA]</scope>
    <source>
        <strain evidence="3 4">SS14</strain>
    </source>
</reference>
<protein>
    <submittedName>
        <fullName evidence="3">Unplaced genomic scaffold SPHSTscaffold_266, whole genome shotgun sequence</fullName>
    </submittedName>
</protein>
<evidence type="ECO:0000256" key="1">
    <source>
        <dbReference type="SAM" id="MobiDB-lite"/>
    </source>
</evidence>
<evidence type="ECO:0000313" key="3">
    <source>
        <dbReference type="EMBL" id="KIJ27254.1"/>
    </source>
</evidence>
<dbReference type="EMBL" id="KN837341">
    <property type="protein sequence ID" value="KIJ27254.1"/>
    <property type="molecule type" value="Genomic_DNA"/>
</dbReference>
<proteinExistence type="predicted"/>
<feature type="compositionally biased region" description="Basic and acidic residues" evidence="1">
    <location>
        <begin position="55"/>
        <end position="67"/>
    </location>
</feature>
<keyword evidence="4" id="KW-1185">Reference proteome</keyword>
<sequence length="110" mass="12611">MTRAERKALKATQKKKAPKADGEEEEEDDSDLVNPNRLSAKAKKLSDLNAPQPISRREREAKEKQEAKERYWKLHLEGKTDEAKSDLARLAKIRKDREEAAARRKAETEG</sequence>
<accession>A0A0C9TZN0</accession>
<dbReference type="Proteomes" id="UP000054279">
    <property type="component" value="Unassembled WGS sequence"/>
</dbReference>
<evidence type="ECO:0000259" key="2">
    <source>
        <dbReference type="Pfam" id="PF10252"/>
    </source>
</evidence>
<name>A0A0C9TZN0_SPHS4</name>
<dbReference type="InterPro" id="IPR039876">
    <property type="entry name" value="HAP28"/>
</dbReference>
<feature type="region of interest" description="Disordered" evidence="1">
    <location>
        <begin position="1"/>
        <end position="67"/>
    </location>
</feature>
<dbReference type="Pfam" id="PF10252">
    <property type="entry name" value="PP28"/>
    <property type="match status" value="1"/>
</dbReference>
<dbReference type="InterPro" id="IPR019380">
    <property type="entry name" value="Casein_kinase_sb_PP28"/>
</dbReference>
<gene>
    <name evidence="3" type="ORF">M422DRAFT_55135</name>
</gene>
<organism evidence="3 4">
    <name type="scientific">Sphaerobolus stellatus (strain SS14)</name>
    <dbReference type="NCBI Taxonomy" id="990650"/>
    <lineage>
        <taxon>Eukaryota</taxon>
        <taxon>Fungi</taxon>
        <taxon>Dikarya</taxon>
        <taxon>Basidiomycota</taxon>
        <taxon>Agaricomycotina</taxon>
        <taxon>Agaricomycetes</taxon>
        <taxon>Phallomycetidae</taxon>
        <taxon>Geastrales</taxon>
        <taxon>Sphaerobolaceae</taxon>
        <taxon>Sphaerobolus</taxon>
    </lineage>
</organism>
<evidence type="ECO:0000313" key="4">
    <source>
        <dbReference type="Proteomes" id="UP000054279"/>
    </source>
</evidence>
<feature type="domain" description="Casein kinase substrate phosphoprotein PP28" evidence="2">
    <location>
        <begin position="34"/>
        <end position="109"/>
    </location>
</feature>
<dbReference type="AlphaFoldDB" id="A0A0C9TZN0"/>
<dbReference type="HOGENOM" id="CLU_2172689_0_0_1"/>
<dbReference type="PANTHER" id="PTHR22055">
    <property type="entry name" value="28 KDA HEAT- AND ACID-STABLE PHOSPHOPROTEIN PDGF-ASSOCIATED PROTEIN"/>
    <property type="match status" value="1"/>
</dbReference>
<feature type="compositionally biased region" description="Acidic residues" evidence="1">
    <location>
        <begin position="22"/>
        <end position="31"/>
    </location>
</feature>